<name>A0A813EMH5_POLGL</name>
<dbReference type="Proteomes" id="UP000654075">
    <property type="component" value="Unassembled WGS sequence"/>
</dbReference>
<feature type="region of interest" description="Disordered" evidence="1">
    <location>
        <begin position="1"/>
        <end position="38"/>
    </location>
</feature>
<accession>A0A813EMH5</accession>
<dbReference type="SUPFAM" id="SSF117281">
    <property type="entry name" value="Kelch motif"/>
    <property type="match status" value="2"/>
</dbReference>
<comment type="caution">
    <text evidence="2">The sequence shown here is derived from an EMBL/GenBank/DDBJ whole genome shotgun (WGS) entry which is preliminary data.</text>
</comment>
<feature type="region of interest" description="Disordered" evidence="1">
    <location>
        <begin position="274"/>
        <end position="304"/>
    </location>
</feature>
<dbReference type="EMBL" id="CAJNNV010013227">
    <property type="protein sequence ID" value="CAE8601507.1"/>
    <property type="molecule type" value="Genomic_DNA"/>
</dbReference>
<proteinExistence type="predicted"/>
<gene>
    <name evidence="2" type="ORF">PGLA1383_LOCUS19800</name>
</gene>
<evidence type="ECO:0000256" key="1">
    <source>
        <dbReference type="SAM" id="MobiDB-lite"/>
    </source>
</evidence>
<dbReference type="PANTHER" id="PTHR20916">
    <property type="entry name" value="CYSTEINE AND GLYCINE-RICH PROTEIN 2 BINDING PROTEIN"/>
    <property type="match status" value="1"/>
</dbReference>
<feature type="compositionally biased region" description="Low complexity" evidence="1">
    <location>
        <begin position="194"/>
        <end position="238"/>
    </location>
</feature>
<feature type="compositionally biased region" description="Low complexity" evidence="1">
    <location>
        <begin position="499"/>
        <end position="538"/>
    </location>
</feature>
<feature type="compositionally biased region" description="Low complexity" evidence="1">
    <location>
        <begin position="25"/>
        <end position="37"/>
    </location>
</feature>
<dbReference type="AlphaFoldDB" id="A0A813EMH5"/>
<dbReference type="OrthoDB" id="10251809at2759"/>
<dbReference type="PANTHER" id="PTHR20916:SF18">
    <property type="entry name" value="IPT_TIG DOMAIN-CONTAINING PROTEIN"/>
    <property type="match status" value="1"/>
</dbReference>
<dbReference type="Gene3D" id="2.120.10.80">
    <property type="entry name" value="Kelch-type beta propeller"/>
    <property type="match status" value="2"/>
</dbReference>
<protein>
    <submittedName>
        <fullName evidence="2">Uncharacterized protein</fullName>
    </submittedName>
</protein>
<evidence type="ECO:0000313" key="3">
    <source>
        <dbReference type="Proteomes" id="UP000654075"/>
    </source>
</evidence>
<evidence type="ECO:0000313" key="2">
    <source>
        <dbReference type="EMBL" id="CAE8601507.1"/>
    </source>
</evidence>
<organism evidence="2 3">
    <name type="scientific">Polarella glacialis</name>
    <name type="common">Dinoflagellate</name>
    <dbReference type="NCBI Taxonomy" id="89957"/>
    <lineage>
        <taxon>Eukaryota</taxon>
        <taxon>Sar</taxon>
        <taxon>Alveolata</taxon>
        <taxon>Dinophyceae</taxon>
        <taxon>Suessiales</taxon>
        <taxon>Suessiaceae</taxon>
        <taxon>Polarella</taxon>
    </lineage>
</organism>
<dbReference type="OMA" id="HDHESCA"/>
<sequence length="617" mass="67865">MQMTEPPFERGHKALQQQTDRDPKYNNYNKNNNNNNKHLFVPCNNEVYDLAQMTEPPFSLTTAQAGSEISIGQWESLETRGSPEGETFGHSATVVGRTVWVLGGIRPATTTTTKTTTTITTTTTTTTTKTRRTRPTTAGISVLSLDLDTLTWQDRTSRSWGGGSRSAAAPGRRWGHSACWIPSERPRRVRDNNSDSSNNNNSDSNNNNNNSTNNNSTNNNSNSNNSNNSNNNNNNNSARSRDAAATDTTGGRILLCGGFDTQCNLHDVWLFDPSNNDNDNNNNNKNETSSGFCKRDAGAENGQPPRGAYHSLVFDPARDMALLFGGQVCRGGPYEFYSSTFVARIAPPWAKSRAERWLELSTSGPRPPARAQHAAALASAGVMVVHGGANAEHGFNDIWLLSLNEGQPTWAEVPGVGGGSGPAPYAEPCLGARDFDVDSCRPFLAAREGRLLVLGRSEGEVGRRSSPPRPTTTSTLGLFVFDLKLGCWLAAPKQHRRQPQQQQPHQQHQQQQQQHQQQQQQQHQQQQEQEQQEQQQQPAWAGNFAAWEANCSRRVLVFGGEGTSPGIVWSLDLWGGPSEFVLRALRSLLRSEECTRVVVSFLTGHLLDLLEPEPPKK</sequence>
<feature type="region of interest" description="Disordered" evidence="1">
    <location>
        <begin position="155"/>
        <end position="245"/>
    </location>
</feature>
<feature type="non-terminal residue" evidence="2">
    <location>
        <position position="1"/>
    </location>
</feature>
<keyword evidence="3" id="KW-1185">Reference proteome</keyword>
<dbReference type="Pfam" id="PF24681">
    <property type="entry name" value="Kelch_KLHDC2_KLHL20_DRC7"/>
    <property type="match status" value="1"/>
</dbReference>
<feature type="region of interest" description="Disordered" evidence="1">
    <location>
        <begin position="493"/>
        <end position="539"/>
    </location>
</feature>
<dbReference type="InterPro" id="IPR015915">
    <property type="entry name" value="Kelch-typ_b-propeller"/>
</dbReference>
<feature type="compositionally biased region" description="Basic and acidic residues" evidence="1">
    <location>
        <begin position="184"/>
        <end position="193"/>
    </location>
</feature>
<reference evidence="2" key="1">
    <citation type="submission" date="2021-02" db="EMBL/GenBank/DDBJ databases">
        <authorList>
            <person name="Dougan E. K."/>
            <person name="Rhodes N."/>
            <person name="Thang M."/>
            <person name="Chan C."/>
        </authorList>
    </citation>
    <scope>NUCLEOTIDE SEQUENCE</scope>
</reference>
<feature type="compositionally biased region" description="Low complexity" evidence="1">
    <location>
        <begin position="275"/>
        <end position="286"/>
    </location>
</feature>